<evidence type="ECO:0000259" key="3">
    <source>
        <dbReference type="Pfam" id="PF24067"/>
    </source>
</evidence>
<dbReference type="EMBL" id="JAYKXP010000004">
    <property type="protein sequence ID" value="KAK7059121.1"/>
    <property type="molecule type" value="Genomic_DNA"/>
</dbReference>
<dbReference type="Pfam" id="PF24067">
    <property type="entry name" value="Beta-prop_BT_1020"/>
    <property type="match status" value="1"/>
</dbReference>
<keyword evidence="5" id="KW-1185">Reference proteome</keyword>
<organism evidence="4 5">
    <name type="scientific">Paramarasmius palmivorus</name>
    <dbReference type="NCBI Taxonomy" id="297713"/>
    <lineage>
        <taxon>Eukaryota</taxon>
        <taxon>Fungi</taxon>
        <taxon>Dikarya</taxon>
        <taxon>Basidiomycota</taxon>
        <taxon>Agaricomycotina</taxon>
        <taxon>Agaricomycetes</taxon>
        <taxon>Agaricomycetidae</taxon>
        <taxon>Agaricales</taxon>
        <taxon>Marasmiineae</taxon>
        <taxon>Marasmiaceae</taxon>
        <taxon>Paramarasmius</taxon>
    </lineage>
</organism>
<dbReference type="InterPro" id="IPR056425">
    <property type="entry name" value="Beta-prop_BT_1020"/>
</dbReference>
<dbReference type="InterPro" id="IPR011040">
    <property type="entry name" value="Sialidase"/>
</dbReference>
<feature type="signal peptide" evidence="1">
    <location>
        <begin position="1"/>
        <end position="16"/>
    </location>
</feature>
<feature type="domain" description="Sialidase" evidence="2">
    <location>
        <begin position="262"/>
        <end position="400"/>
    </location>
</feature>
<accession>A0AAW0E4V3</accession>
<feature type="chain" id="PRO_5043743373" evidence="1">
    <location>
        <begin position="17"/>
        <end position="422"/>
    </location>
</feature>
<evidence type="ECO:0000256" key="1">
    <source>
        <dbReference type="SAM" id="SignalP"/>
    </source>
</evidence>
<dbReference type="Pfam" id="PF13088">
    <property type="entry name" value="BNR_2"/>
    <property type="match status" value="1"/>
</dbReference>
<name>A0AAW0E4V3_9AGAR</name>
<evidence type="ECO:0000313" key="5">
    <source>
        <dbReference type="Proteomes" id="UP001383192"/>
    </source>
</evidence>
<dbReference type="Proteomes" id="UP001383192">
    <property type="component" value="Unassembled WGS sequence"/>
</dbReference>
<sequence>MLRLLVNLFALPISLALDPPDPKFLWAYPGKLNPNDTVNAGLPTLSNVQHILVHDASTTGRTYAHHASVEYFNDTLYLGFSSGKVDEDQNGQQSWVVTGKLSGSSWTFSKPRIVVGSALLPNQTSEQDYTYWCSRNIAQRASQPNGFVQYQGEVYAIVEFADIVCYNGASSKYTTGAGRMAIALSSDNSVGCWLSQTKYYAEHQYSKTKLPKALCAADLRNGLNALLNSPATTPMSNEKLINTFGKFYGSDGKTPVIEVTHAVWFGGSDGYWQRFWRDSSGSSLLNWVEFSKDKDGKDWFPNTVTPQNDNIFASNIPDSNTKSFFGVLPDGRTYLVHNPQYYPSTRWRQPLALSVANDGVHFDWVRVLRTNASQEWVPDTRNVKRPGLSYPAAAVAGDYLMVLYSEDKEDIWLSQIPISALA</sequence>
<evidence type="ECO:0000313" key="4">
    <source>
        <dbReference type="EMBL" id="KAK7059121.1"/>
    </source>
</evidence>
<dbReference type="AlphaFoldDB" id="A0AAW0E4V3"/>
<gene>
    <name evidence="4" type="ORF">VNI00_001747</name>
</gene>
<dbReference type="InterPro" id="IPR036278">
    <property type="entry name" value="Sialidase_sf"/>
</dbReference>
<protein>
    <submittedName>
        <fullName evidence="4">Uncharacterized protein</fullName>
    </submittedName>
</protein>
<feature type="domain" description="BT-1020-like N-terminal beta-propeller" evidence="3">
    <location>
        <begin position="56"/>
        <end position="212"/>
    </location>
</feature>
<evidence type="ECO:0000259" key="2">
    <source>
        <dbReference type="Pfam" id="PF13088"/>
    </source>
</evidence>
<dbReference type="SUPFAM" id="SSF50939">
    <property type="entry name" value="Sialidases"/>
    <property type="match status" value="1"/>
</dbReference>
<keyword evidence="1" id="KW-0732">Signal</keyword>
<reference evidence="4 5" key="1">
    <citation type="submission" date="2024-01" db="EMBL/GenBank/DDBJ databases">
        <title>A draft genome for a cacao thread blight-causing isolate of Paramarasmius palmivorus.</title>
        <authorList>
            <person name="Baruah I.K."/>
            <person name="Bukari Y."/>
            <person name="Amoako-Attah I."/>
            <person name="Meinhardt L.W."/>
            <person name="Bailey B.A."/>
            <person name="Cohen S.P."/>
        </authorList>
    </citation>
    <scope>NUCLEOTIDE SEQUENCE [LARGE SCALE GENOMIC DNA]</scope>
    <source>
        <strain evidence="4 5">GH-12</strain>
    </source>
</reference>
<proteinExistence type="predicted"/>
<comment type="caution">
    <text evidence="4">The sequence shown here is derived from an EMBL/GenBank/DDBJ whole genome shotgun (WGS) entry which is preliminary data.</text>
</comment>